<sequence length="44" mass="5418">MKEVFEKFLVIYEEVLVFMKLVVCYIQYIYGWKKEINFGYSVIN</sequence>
<reference evidence="2 3" key="1">
    <citation type="submission" date="2015-01" db="EMBL/GenBank/DDBJ databases">
        <authorList>
            <person name="MANFREDI Pablo"/>
        </authorList>
    </citation>
    <scope>NUCLEOTIDE SEQUENCE [LARGE SCALE GENOMIC DNA]</scope>
    <source>
        <strain evidence="2 3">Ccy74</strain>
    </source>
</reference>
<dbReference type="EMBL" id="CDOG01000039">
    <property type="protein sequence ID" value="CEN40660.1"/>
    <property type="molecule type" value="Genomic_DNA"/>
</dbReference>
<evidence type="ECO:0000256" key="1">
    <source>
        <dbReference type="SAM" id="Phobius"/>
    </source>
</evidence>
<protein>
    <submittedName>
        <fullName evidence="2">Uncharacterized protein</fullName>
    </submittedName>
</protein>
<evidence type="ECO:0000313" key="3">
    <source>
        <dbReference type="Proteomes" id="UP000038083"/>
    </source>
</evidence>
<feature type="transmembrane region" description="Helical" evidence="1">
    <location>
        <begin position="9"/>
        <end position="30"/>
    </location>
</feature>
<dbReference type="AlphaFoldDB" id="A0A0B7HUA1"/>
<keyword evidence="1" id="KW-1133">Transmembrane helix</keyword>
<name>A0A0B7HUA1_9FLAO</name>
<accession>A0A0B7HUA1</accession>
<proteinExistence type="predicted"/>
<keyword evidence="1" id="KW-0812">Transmembrane</keyword>
<keyword evidence="1" id="KW-0472">Membrane</keyword>
<dbReference type="Proteomes" id="UP000038083">
    <property type="component" value="Unassembled WGS sequence"/>
</dbReference>
<gene>
    <name evidence="2" type="ORF">CCYN74_440009</name>
</gene>
<organism evidence="2 3">
    <name type="scientific">Capnocytophaga cynodegmi</name>
    <dbReference type="NCBI Taxonomy" id="28189"/>
    <lineage>
        <taxon>Bacteria</taxon>
        <taxon>Pseudomonadati</taxon>
        <taxon>Bacteroidota</taxon>
        <taxon>Flavobacteriia</taxon>
        <taxon>Flavobacteriales</taxon>
        <taxon>Flavobacteriaceae</taxon>
        <taxon>Capnocytophaga</taxon>
    </lineage>
</organism>
<evidence type="ECO:0000313" key="2">
    <source>
        <dbReference type="EMBL" id="CEN40660.1"/>
    </source>
</evidence>